<name>A0ABV4WY52_9CYAN</name>
<evidence type="ECO:0000313" key="3">
    <source>
        <dbReference type="Proteomes" id="UP001576780"/>
    </source>
</evidence>
<sequence>MFIDLINLHPGTLRVNLWISEVFSHPIREFDGSLRRGTFPLFVVHGDMAVGVKDRSLNYKLLSYLSQQGISFGLIHVYDENYDHNISSYYLEGCKVIFRNHFRPMGGKTQLLQNCVSSFFYPFQYVGRHRGIKLLAATVHNYCFTYYHGLRFMKRQYLPVLPIGKVLPLPLGYTDKFGRVKQPNTCTVVERKYKWSFCGNTNNADRKIMLKTLRSCEPNLIYEYQGFMSKESFSGEDYWRILNQSIFIPCPRGNVSADTHRLFEALEAGAIPIILRSYPFQPYDYYTKIFSAHPIPAFSSWIEVKHFLDNSTIESAEKLSATIRQWYADFKLKFQQKIRSTLLAIAKKNLLINNIDELEKHNIN</sequence>
<feature type="domain" description="RXYLT1 C-terminal" evidence="1">
    <location>
        <begin position="176"/>
        <end position="342"/>
    </location>
</feature>
<proteinExistence type="predicted"/>
<protein>
    <recommendedName>
        <fullName evidence="1">RXYLT1 C-terminal domain-containing protein</fullName>
    </recommendedName>
</protein>
<gene>
    <name evidence="2" type="ORF">ACE1CA_35025</name>
</gene>
<evidence type="ECO:0000259" key="1">
    <source>
        <dbReference type="Pfam" id="PF24785"/>
    </source>
</evidence>
<dbReference type="PANTHER" id="PTHR15576">
    <property type="entry name" value="RIBITOL-5-PHOSPHATE XYLOSYLTRANSFERASE 1"/>
    <property type="match status" value="1"/>
</dbReference>
<dbReference type="RefSeq" id="WP_413281996.1">
    <property type="nucleotide sequence ID" value="NZ_JBHFNT010000319.1"/>
</dbReference>
<dbReference type="Pfam" id="PF24785">
    <property type="entry name" value="RXYLT1_C"/>
    <property type="match status" value="1"/>
</dbReference>
<accession>A0ABV4WY52</accession>
<dbReference type="EMBL" id="JBHFNT010000319">
    <property type="protein sequence ID" value="MFB2839732.1"/>
    <property type="molecule type" value="Genomic_DNA"/>
</dbReference>
<reference evidence="2 3" key="1">
    <citation type="submission" date="2024-09" db="EMBL/GenBank/DDBJ databases">
        <title>Floridaenema gen nov. (Aerosakkonemataceae, Aerosakkonematales ord. nov., Cyanobacteria) from benthic tropical and subtropical fresh waters, with the description of four new species.</title>
        <authorList>
            <person name="Moretto J.A."/>
            <person name="Berthold D.E."/>
            <person name="Lefler F.W."/>
            <person name="Huang I.-S."/>
            <person name="Laughinghouse H. IV."/>
        </authorList>
    </citation>
    <scope>NUCLEOTIDE SEQUENCE [LARGE SCALE GENOMIC DNA]</scope>
    <source>
        <strain evidence="2 3">BLCC-F167</strain>
    </source>
</reference>
<dbReference type="InterPro" id="IPR055286">
    <property type="entry name" value="RXYLT1-like"/>
</dbReference>
<comment type="caution">
    <text evidence="2">The sequence shown here is derived from an EMBL/GenBank/DDBJ whole genome shotgun (WGS) entry which is preliminary data.</text>
</comment>
<dbReference type="Proteomes" id="UP001576780">
    <property type="component" value="Unassembled WGS sequence"/>
</dbReference>
<organism evidence="2 3">
    <name type="scientific">Floridaenema evergladense BLCC-F167</name>
    <dbReference type="NCBI Taxonomy" id="3153639"/>
    <lineage>
        <taxon>Bacteria</taxon>
        <taxon>Bacillati</taxon>
        <taxon>Cyanobacteriota</taxon>
        <taxon>Cyanophyceae</taxon>
        <taxon>Oscillatoriophycideae</taxon>
        <taxon>Aerosakkonematales</taxon>
        <taxon>Aerosakkonemataceae</taxon>
        <taxon>Floridanema</taxon>
        <taxon>Floridanema evergladense</taxon>
    </lineage>
</organism>
<dbReference type="PANTHER" id="PTHR15576:SF1">
    <property type="entry name" value="RIBITOL-5-PHOSPHATE XYLOSYLTRANSFERASE 1"/>
    <property type="match status" value="1"/>
</dbReference>
<dbReference type="InterPro" id="IPR057538">
    <property type="entry name" value="RXYLT1_C"/>
</dbReference>
<evidence type="ECO:0000313" key="2">
    <source>
        <dbReference type="EMBL" id="MFB2839732.1"/>
    </source>
</evidence>
<keyword evidence="3" id="KW-1185">Reference proteome</keyword>